<keyword evidence="1" id="KW-0808">Transferase</keyword>
<sequence>MLFSILLELLLLVFLNFLVLSLSFLGLAGYYRRFIEGFSKIALPLTDLTRKGVAFVWNSKCEHSFQTLKEKLTSAPVLVLPDLSKSFVVYCDASRMGLGGVLMQEGKVVAYASRQLKVHERNYPTHDLELAVVVFTLKIWRHYLYGSKFEVFSDHKSLRYLFDQKELNMRQRRWLEFLKDYDFDLSYHP</sequence>
<keyword evidence="2" id="KW-0548">Nucleotidyltransferase</keyword>
<keyword evidence="6" id="KW-0695">RNA-directed DNA polymerase</keyword>
<dbReference type="OrthoDB" id="1426776at2759"/>
<dbReference type="Proteomes" id="UP000257109">
    <property type="component" value="Unassembled WGS sequence"/>
</dbReference>
<dbReference type="GO" id="GO:0003964">
    <property type="term" value="F:RNA-directed DNA polymerase activity"/>
    <property type="evidence" value="ECO:0007669"/>
    <property type="project" value="UniProtKB-KW"/>
</dbReference>
<dbReference type="CDD" id="cd09274">
    <property type="entry name" value="RNase_HI_RT_Ty3"/>
    <property type="match status" value="1"/>
</dbReference>
<dbReference type="Pfam" id="PF17917">
    <property type="entry name" value="RT_RNaseH"/>
    <property type="match status" value="1"/>
</dbReference>
<dbReference type="GO" id="GO:0016787">
    <property type="term" value="F:hydrolase activity"/>
    <property type="evidence" value="ECO:0007669"/>
    <property type="project" value="UniProtKB-KW"/>
</dbReference>
<gene>
    <name evidence="9" type="primary">pol</name>
    <name evidence="9" type="ORF">CR513_26648</name>
</gene>
<keyword evidence="7" id="KW-0472">Membrane</keyword>
<keyword evidence="3" id="KW-0540">Nuclease</keyword>
<protein>
    <submittedName>
        <fullName evidence="9">Retrovirus-related Pol polyprotein from transposon 17.6</fullName>
    </submittedName>
</protein>
<accession>A0A371GLG4</accession>
<keyword evidence="7" id="KW-0812">Transmembrane</keyword>
<feature type="domain" description="Reverse transcriptase RNase H-like" evidence="8">
    <location>
        <begin position="82"/>
        <end position="181"/>
    </location>
</feature>
<dbReference type="PANTHER" id="PTHR34072:SF52">
    <property type="entry name" value="RIBONUCLEASE H"/>
    <property type="match status" value="1"/>
</dbReference>
<feature type="transmembrane region" description="Helical" evidence="7">
    <location>
        <begin position="6"/>
        <end position="31"/>
    </location>
</feature>
<dbReference type="FunFam" id="3.10.20.370:FF:000001">
    <property type="entry name" value="Retrovirus-related Pol polyprotein from transposon 17.6-like protein"/>
    <property type="match status" value="1"/>
</dbReference>
<evidence type="ECO:0000256" key="7">
    <source>
        <dbReference type="SAM" id="Phobius"/>
    </source>
</evidence>
<keyword evidence="7" id="KW-1133">Transmembrane helix</keyword>
<feature type="non-terminal residue" evidence="9">
    <location>
        <position position="1"/>
    </location>
</feature>
<dbReference type="InterPro" id="IPR043502">
    <property type="entry name" value="DNA/RNA_pol_sf"/>
</dbReference>
<evidence type="ECO:0000259" key="8">
    <source>
        <dbReference type="Pfam" id="PF17917"/>
    </source>
</evidence>
<keyword evidence="4" id="KW-0255">Endonuclease</keyword>
<evidence type="ECO:0000256" key="4">
    <source>
        <dbReference type="ARBA" id="ARBA00022759"/>
    </source>
</evidence>
<dbReference type="InterPro" id="IPR041373">
    <property type="entry name" value="RT_RNaseH"/>
</dbReference>
<evidence type="ECO:0000256" key="5">
    <source>
        <dbReference type="ARBA" id="ARBA00022801"/>
    </source>
</evidence>
<reference evidence="9" key="1">
    <citation type="submission" date="2018-05" db="EMBL/GenBank/DDBJ databases">
        <title>Draft genome of Mucuna pruriens seed.</title>
        <authorList>
            <person name="Nnadi N.E."/>
            <person name="Vos R."/>
            <person name="Hasami M.H."/>
            <person name="Devisetty U.K."/>
            <person name="Aguiy J.C."/>
        </authorList>
    </citation>
    <scope>NUCLEOTIDE SEQUENCE [LARGE SCALE GENOMIC DNA]</scope>
    <source>
        <strain evidence="9">JCA_2017</strain>
    </source>
</reference>
<evidence type="ECO:0000256" key="1">
    <source>
        <dbReference type="ARBA" id="ARBA00022679"/>
    </source>
</evidence>
<keyword evidence="5" id="KW-0378">Hydrolase</keyword>
<dbReference type="InterPro" id="IPR043128">
    <property type="entry name" value="Rev_trsase/Diguanyl_cyclase"/>
</dbReference>
<evidence type="ECO:0000256" key="3">
    <source>
        <dbReference type="ARBA" id="ARBA00022722"/>
    </source>
</evidence>
<feature type="non-terminal residue" evidence="9">
    <location>
        <position position="189"/>
    </location>
</feature>
<evidence type="ECO:0000256" key="6">
    <source>
        <dbReference type="ARBA" id="ARBA00022918"/>
    </source>
</evidence>
<keyword evidence="10" id="KW-1185">Reference proteome</keyword>
<evidence type="ECO:0000313" key="10">
    <source>
        <dbReference type="Proteomes" id="UP000257109"/>
    </source>
</evidence>
<evidence type="ECO:0000256" key="2">
    <source>
        <dbReference type="ARBA" id="ARBA00022695"/>
    </source>
</evidence>
<organism evidence="9 10">
    <name type="scientific">Mucuna pruriens</name>
    <name type="common">Velvet bean</name>
    <name type="synonym">Dolichos pruriens</name>
    <dbReference type="NCBI Taxonomy" id="157652"/>
    <lineage>
        <taxon>Eukaryota</taxon>
        <taxon>Viridiplantae</taxon>
        <taxon>Streptophyta</taxon>
        <taxon>Embryophyta</taxon>
        <taxon>Tracheophyta</taxon>
        <taxon>Spermatophyta</taxon>
        <taxon>Magnoliopsida</taxon>
        <taxon>eudicotyledons</taxon>
        <taxon>Gunneridae</taxon>
        <taxon>Pentapetalae</taxon>
        <taxon>rosids</taxon>
        <taxon>fabids</taxon>
        <taxon>Fabales</taxon>
        <taxon>Fabaceae</taxon>
        <taxon>Papilionoideae</taxon>
        <taxon>50 kb inversion clade</taxon>
        <taxon>NPAAA clade</taxon>
        <taxon>indigoferoid/millettioid clade</taxon>
        <taxon>Phaseoleae</taxon>
        <taxon>Mucuna</taxon>
    </lineage>
</organism>
<dbReference type="GO" id="GO:0004519">
    <property type="term" value="F:endonuclease activity"/>
    <property type="evidence" value="ECO:0007669"/>
    <property type="project" value="UniProtKB-KW"/>
</dbReference>
<dbReference type="FunFam" id="3.30.70.270:FF:000020">
    <property type="entry name" value="Transposon Tf2-6 polyprotein-like Protein"/>
    <property type="match status" value="1"/>
</dbReference>
<dbReference type="SUPFAM" id="SSF56672">
    <property type="entry name" value="DNA/RNA polymerases"/>
    <property type="match status" value="1"/>
</dbReference>
<name>A0A371GLG4_MUCPR</name>
<dbReference type="EMBL" id="QJKJ01005135">
    <property type="protein sequence ID" value="RDX91384.1"/>
    <property type="molecule type" value="Genomic_DNA"/>
</dbReference>
<comment type="caution">
    <text evidence="9">The sequence shown here is derived from an EMBL/GenBank/DDBJ whole genome shotgun (WGS) entry which is preliminary data.</text>
</comment>
<proteinExistence type="predicted"/>
<dbReference type="AlphaFoldDB" id="A0A371GLG4"/>
<dbReference type="Gene3D" id="3.30.70.270">
    <property type="match status" value="1"/>
</dbReference>
<dbReference type="PANTHER" id="PTHR34072">
    <property type="entry name" value="ENZYMATIC POLYPROTEIN-RELATED"/>
    <property type="match status" value="1"/>
</dbReference>
<evidence type="ECO:0000313" key="9">
    <source>
        <dbReference type="EMBL" id="RDX91384.1"/>
    </source>
</evidence>